<dbReference type="Gene3D" id="3.30.420.40">
    <property type="match status" value="2"/>
</dbReference>
<dbReference type="InterPro" id="IPR043129">
    <property type="entry name" value="ATPase_NBD"/>
</dbReference>
<name>A0ABW5S4X8_9BACL</name>
<organism evidence="4 5">
    <name type="scientific">Sporolactobacillus shoreicorticis</name>
    <dbReference type="NCBI Taxonomy" id="1923877"/>
    <lineage>
        <taxon>Bacteria</taxon>
        <taxon>Bacillati</taxon>
        <taxon>Bacillota</taxon>
        <taxon>Bacilli</taxon>
        <taxon>Bacillales</taxon>
        <taxon>Sporolactobacillaceae</taxon>
        <taxon>Sporolactobacillus</taxon>
    </lineage>
</organism>
<evidence type="ECO:0000313" key="5">
    <source>
        <dbReference type="Proteomes" id="UP001597399"/>
    </source>
</evidence>
<dbReference type="RefSeq" id="WP_253057912.1">
    <property type="nucleotide sequence ID" value="NZ_JAMXWM010000001.1"/>
</dbReference>
<keyword evidence="3" id="KW-0143">Chaperone</keyword>
<dbReference type="SUPFAM" id="SSF53067">
    <property type="entry name" value="Actin-like ATPase domain"/>
    <property type="match status" value="1"/>
</dbReference>
<dbReference type="Proteomes" id="UP001597399">
    <property type="component" value="Unassembled WGS sequence"/>
</dbReference>
<dbReference type="NCBIfam" id="TIGR02529">
    <property type="entry name" value="EutJ"/>
    <property type="match status" value="1"/>
</dbReference>
<evidence type="ECO:0000256" key="3">
    <source>
        <dbReference type="ARBA" id="ARBA00023186"/>
    </source>
</evidence>
<evidence type="ECO:0000256" key="1">
    <source>
        <dbReference type="ARBA" id="ARBA00022741"/>
    </source>
</evidence>
<gene>
    <name evidence="4" type="primary">eutJ</name>
    <name evidence="4" type="ORF">ACFSUE_12130</name>
</gene>
<dbReference type="PANTHER" id="PTHR32432:SF3">
    <property type="entry name" value="ETHANOLAMINE UTILIZATION PROTEIN EUTJ"/>
    <property type="match status" value="1"/>
</dbReference>
<comment type="caution">
    <text evidence="4">The sequence shown here is derived from an EMBL/GenBank/DDBJ whole genome shotgun (WGS) entry which is preliminary data.</text>
</comment>
<keyword evidence="1" id="KW-0547">Nucleotide-binding</keyword>
<evidence type="ECO:0000313" key="4">
    <source>
        <dbReference type="EMBL" id="MFD2694369.1"/>
    </source>
</evidence>
<keyword evidence="2" id="KW-0067">ATP-binding</keyword>
<dbReference type="Pfam" id="PF00012">
    <property type="entry name" value="HSP70"/>
    <property type="match status" value="1"/>
</dbReference>
<keyword evidence="5" id="KW-1185">Reference proteome</keyword>
<dbReference type="InterPro" id="IPR050696">
    <property type="entry name" value="FtsA/MreB"/>
</dbReference>
<dbReference type="InterPro" id="IPR013366">
    <property type="entry name" value="EutJ"/>
</dbReference>
<sequence length="279" mass="29674">MDTIDKANERLIQAKTIANTDHPVALSKGTRIRAGVDLGTSSIVLSVVNEQGDPVFTGYQEANVVRDGLVVNYIEAVNITRRLRMQAEARLGVPIRNASGAIPPGTIGNNRNVVGHVIEAADMELVSILDEPTAAARVLGVQNGAVVDIGGGTTGISIFKEGKVAFSGDEPTGGTQMTLVLSGYLNVSIAEGERIKRDKTKQKENFQIIRPVVEKMASITSRFIDEYGAAVDTVYLVGGATDFSEFAGTFSKLLGREVVQPACPRFVTPLGIAMSVNDE</sequence>
<accession>A0ABW5S4X8</accession>
<dbReference type="PANTHER" id="PTHR32432">
    <property type="entry name" value="CELL DIVISION PROTEIN FTSA-RELATED"/>
    <property type="match status" value="1"/>
</dbReference>
<proteinExistence type="predicted"/>
<reference evidence="5" key="1">
    <citation type="journal article" date="2019" name="Int. J. Syst. Evol. Microbiol.">
        <title>The Global Catalogue of Microorganisms (GCM) 10K type strain sequencing project: providing services to taxonomists for standard genome sequencing and annotation.</title>
        <authorList>
            <consortium name="The Broad Institute Genomics Platform"/>
            <consortium name="The Broad Institute Genome Sequencing Center for Infectious Disease"/>
            <person name="Wu L."/>
            <person name="Ma J."/>
        </authorList>
    </citation>
    <scope>NUCLEOTIDE SEQUENCE [LARGE SCALE GENOMIC DNA]</scope>
    <source>
        <strain evidence="5">TISTR 2466</strain>
    </source>
</reference>
<dbReference type="InterPro" id="IPR013126">
    <property type="entry name" value="Hsp_70_fam"/>
</dbReference>
<protein>
    <submittedName>
        <fullName evidence="4">Ethanolamine utilization protein EutJ</fullName>
    </submittedName>
</protein>
<dbReference type="EMBL" id="JBHUMQ010000026">
    <property type="protein sequence ID" value="MFD2694369.1"/>
    <property type="molecule type" value="Genomic_DNA"/>
</dbReference>
<dbReference type="NCBIfam" id="NF011660">
    <property type="entry name" value="PRK15080.1"/>
    <property type="match status" value="1"/>
</dbReference>
<evidence type="ECO:0000256" key="2">
    <source>
        <dbReference type="ARBA" id="ARBA00022840"/>
    </source>
</evidence>